<dbReference type="EMBL" id="BSXS01000001">
    <property type="protein sequence ID" value="GME70091.1"/>
    <property type="molecule type" value="Genomic_DNA"/>
</dbReference>
<comment type="caution">
    <text evidence="1">The sequence shown here is derived from an EMBL/GenBank/DDBJ whole genome shotgun (WGS) entry which is preliminary data.</text>
</comment>
<organism evidence="1 2">
    <name type="scientific">Ambrosiozyma monospora</name>
    <name type="common">Yeast</name>
    <name type="synonym">Endomycopsis monosporus</name>
    <dbReference type="NCBI Taxonomy" id="43982"/>
    <lineage>
        <taxon>Eukaryota</taxon>
        <taxon>Fungi</taxon>
        <taxon>Dikarya</taxon>
        <taxon>Ascomycota</taxon>
        <taxon>Saccharomycotina</taxon>
        <taxon>Pichiomycetes</taxon>
        <taxon>Pichiales</taxon>
        <taxon>Pichiaceae</taxon>
        <taxon>Ambrosiozyma</taxon>
    </lineage>
</organism>
<reference evidence="1" key="1">
    <citation type="submission" date="2023-04" db="EMBL/GenBank/DDBJ databases">
        <title>Ambrosiozyma monospora NBRC 10751.</title>
        <authorList>
            <person name="Ichikawa N."/>
            <person name="Sato H."/>
            <person name="Tonouchi N."/>
        </authorList>
    </citation>
    <scope>NUCLEOTIDE SEQUENCE</scope>
    <source>
        <strain evidence="1">NBRC 10751</strain>
    </source>
</reference>
<proteinExistence type="predicted"/>
<accession>A0ACB5SR60</accession>
<sequence length="464" mass="53092">MTVPRLPPHSYNNERNSLGYSSARVRYPQIFKNLVEDLRFEIDSSANKNKDLKRSQGGEIIHKIQQLAKDLANDCEITAFSNDKIPGLKSLDESLKEFQNSTDGPHLKWMTAPWLFSECWLFRKLDVFFKECSEWTNFDVFEKLKREAFATSATGVYELVNRYKKLHDGKFDTIKDKEFLKIVYEEFVEISLFGNSTDLALLVNATPEELKSVQGSAARDKARNNIVTNDLESTWKRITSVAENGKPKRVDFVLDNAGFEFFADVCLSLFLLDFGLVEEVVYHCKTRPWMVSDTMVKDVQLMADDLLDASKFPEHRSDIEFFVESFNKYRKAGKISATDSEFWTIYLNYANIAPEETKYGGADLWKYFQDSTLVIIKGDLNYRKLTDDRHWPRDTPFTTAIGKLASSGIHVVSLRTCKSDVCVGLPKGKDEELCKYWKSLGNEFGETWSSSGKWAVISYSNGSA</sequence>
<dbReference type="Proteomes" id="UP001165064">
    <property type="component" value="Unassembled WGS sequence"/>
</dbReference>
<gene>
    <name evidence="1" type="ORF">Amon02_000002000</name>
</gene>
<name>A0ACB5SR60_AMBMO</name>
<protein>
    <submittedName>
        <fullName evidence="1">Unnamed protein product</fullName>
    </submittedName>
</protein>
<keyword evidence="2" id="KW-1185">Reference proteome</keyword>
<evidence type="ECO:0000313" key="1">
    <source>
        <dbReference type="EMBL" id="GME70091.1"/>
    </source>
</evidence>
<evidence type="ECO:0000313" key="2">
    <source>
        <dbReference type="Proteomes" id="UP001165064"/>
    </source>
</evidence>